<dbReference type="GO" id="GO:0022857">
    <property type="term" value="F:transmembrane transporter activity"/>
    <property type="evidence" value="ECO:0007669"/>
    <property type="project" value="InterPro"/>
</dbReference>
<dbReference type="Proteomes" id="UP000248168">
    <property type="component" value="Unassembled WGS sequence"/>
</dbReference>
<evidence type="ECO:0000256" key="1">
    <source>
        <dbReference type="ARBA" id="ARBA00004651"/>
    </source>
</evidence>
<feature type="region of interest" description="Disordered" evidence="8">
    <location>
        <begin position="1"/>
        <end position="24"/>
    </location>
</feature>
<feature type="transmembrane region" description="Helical" evidence="9">
    <location>
        <begin position="136"/>
        <end position="163"/>
    </location>
</feature>
<evidence type="ECO:0000256" key="7">
    <source>
        <dbReference type="ARBA" id="ARBA00023136"/>
    </source>
</evidence>
<evidence type="ECO:0000256" key="8">
    <source>
        <dbReference type="SAM" id="MobiDB-lite"/>
    </source>
</evidence>
<dbReference type="EMBL" id="OUNR01000020">
    <property type="protein sequence ID" value="SPP66482.1"/>
    <property type="molecule type" value="Genomic_DNA"/>
</dbReference>
<comment type="subcellular location">
    <subcellularLocation>
        <location evidence="1">Cell membrane</location>
        <topology evidence="1">Multi-pass membrane protein</topology>
    </subcellularLocation>
</comment>
<proteinExistence type="inferred from homology"/>
<sequence>MTPLSPQLLTPEPPSLASTRFDGETASHRDAWRRTGTILTRRRWLGIMGALGAASVALCILCLQFGATRVDLATVLVIAKQWLGLGSVESEGGGTAAIIMMHIRLPRVLMGFVVGGSLAAVGVTLQALLRNPLADPYVLGVSSGAALGAALAMLLGIGASLLFLPLLPLWGFAGGLLALLLIYRLAQSQGRLPIHSLLLAGVILNAILTALIMFITSIMEPNRSAGLMAWLMGSLTAPGYPALGVLVGYAVLVLVIVMHKAHALNVLTLGEETARSLGIETERIKKQLFVLTALLTGAVVSVSGMIGFVGMVVPHAVRLVVGSDHRLLLPASTLVGGMFLVISDTIARTILAPAEIPVGIVTALAGGPFFLYLLLWRKDRML</sequence>
<keyword evidence="5 9" id="KW-0812">Transmembrane</keyword>
<gene>
    <name evidence="10" type="primary">btuC</name>
    <name evidence="10" type="ORF">NITLEN_70072</name>
</gene>
<accession>A0A330L964</accession>
<feature type="transmembrane region" description="Helical" evidence="9">
    <location>
        <begin position="354"/>
        <end position="375"/>
    </location>
</feature>
<protein>
    <submittedName>
        <fullName evidence="10">Vitamin B12 import system, permease protein BtuC</fullName>
    </submittedName>
</protein>
<keyword evidence="11" id="KW-1185">Reference proteome</keyword>
<dbReference type="Gene3D" id="1.10.3470.10">
    <property type="entry name" value="ABC transporter involved in vitamin B12 uptake, BtuC"/>
    <property type="match status" value="1"/>
</dbReference>
<keyword evidence="7 9" id="KW-0472">Membrane</keyword>
<dbReference type="GO" id="GO:0005886">
    <property type="term" value="C:plasma membrane"/>
    <property type="evidence" value="ECO:0007669"/>
    <property type="project" value="UniProtKB-SubCell"/>
</dbReference>
<name>A0A330L964_9BACT</name>
<dbReference type="FunFam" id="1.10.3470.10:FF:000001">
    <property type="entry name" value="Vitamin B12 ABC transporter permease BtuC"/>
    <property type="match status" value="1"/>
</dbReference>
<feature type="transmembrane region" description="Helical" evidence="9">
    <location>
        <begin position="108"/>
        <end position="129"/>
    </location>
</feature>
<dbReference type="InterPro" id="IPR000522">
    <property type="entry name" value="ABC_transptr_permease_BtuC"/>
</dbReference>
<feature type="transmembrane region" description="Helical" evidence="9">
    <location>
        <begin position="44"/>
        <end position="67"/>
    </location>
</feature>
<evidence type="ECO:0000256" key="4">
    <source>
        <dbReference type="ARBA" id="ARBA00022475"/>
    </source>
</evidence>
<feature type="transmembrane region" description="Helical" evidence="9">
    <location>
        <begin position="288"/>
        <end position="313"/>
    </location>
</feature>
<dbReference type="OrthoDB" id="9811721at2"/>
<evidence type="ECO:0000256" key="6">
    <source>
        <dbReference type="ARBA" id="ARBA00022989"/>
    </source>
</evidence>
<dbReference type="CDD" id="cd06550">
    <property type="entry name" value="TM_ABC_iron-siderophores_like"/>
    <property type="match status" value="1"/>
</dbReference>
<reference evidence="11" key="1">
    <citation type="submission" date="2018-04" db="EMBL/GenBank/DDBJ databases">
        <authorList>
            <person name="Lucker S."/>
            <person name="Sakoula D."/>
        </authorList>
    </citation>
    <scope>NUCLEOTIDE SEQUENCE [LARGE SCALE GENOMIC DNA]</scope>
</reference>
<dbReference type="FunCoup" id="A0A330L964">
    <property type="interactions" value="238"/>
</dbReference>
<dbReference type="SUPFAM" id="SSF81345">
    <property type="entry name" value="ABC transporter involved in vitamin B12 uptake, BtuC"/>
    <property type="match status" value="1"/>
</dbReference>
<evidence type="ECO:0000256" key="3">
    <source>
        <dbReference type="ARBA" id="ARBA00022448"/>
    </source>
</evidence>
<keyword evidence="6 9" id="KW-1133">Transmembrane helix</keyword>
<dbReference type="AlphaFoldDB" id="A0A330L964"/>
<comment type="similarity">
    <text evidence="2">Belongs to the binding-protein-dependent transport system permease family. FecCD subfamily.</text>
</comment>
<feature type="transmembrane region" description="Helical" evidence="9">
    <location>
        <begin position="239"/>
        <end position="258"/>
    </location>
</feature>
<keyword evidence="4" id="KW-1003">Cell membrane</keyword>
<dbReference type="InterPro" id="IPR037294">
    <property type="entry name" value="ABC_BtuC-like"/>
</dbReference>
<dbReference type="InParanoid" id="A0A330L964"/>
<dbReference type="PANTHER" id="PTHR30472:SF25">
    <property type="entry name" value="ABC TRANSPORTER PERMEASE PROTEIN MJ0876-RELATED"/>
    <property type="match status" value="1"/>
</dbReference>
<feature type="transmembrane region" description="Helical" evidence="9">
    <location>
        <begin position="198"/>
        <end position="219"/>
    </location>
</feature>
<feature type="transmembrane region" description="Helical" evidence="9">
    <location>
        <begin position="169"/>
        <end position="186"/>
    </location>
</feature>
<evidence type="ECO:0000256" key="9">
    <source>
        <dbReference type="SAM" id="Phobius"/>
    </source>
</evidence>
<evidence type="ECO:0000256" key="5">
    <source>
        <dbReference type="ARBA" id="ARBA00022692"/>
    </source>
</evidence>
<keyword evidence="3" id="KW-0813">Transport</keyword>
<evidence type="ECO:0000313" key="10">
    <source>
        <dbReference type="EMBL" id="SPP66482.1"/>
    </source>
</evidence>
<dbReference type="Pfam" id="PF01032">
    <property type="entry name" value="FecCD"/>
    <property type="match status" value="1"/>
</dbReference>
<evidence type="ECO:0000313" key="11">
    <source>
        <dbReference type="Proteomes" id="UP000248168"/>
    </source>
</evidence>
<evidence type="ECO:0000256" key="2">
    <source>
        <dbReference type="ARBA" id="ARBA00007935"/>
    </source>
</evidence>
<dbReference type="PANTHER" id="PTHR30472">
    <property type="entry name" value="FERRIC ENTEROBACTIN TRANSPORT SYSTEM PERMEASE PROTEIN"/>
    <property type="match status" value="1"/>
</dbReference>
<dbReference type="RefSeq" id="WP_121990639.1">
    <property type="nucleotide sequence ID" value="NZ_OUNR01000020.1"/>
</dbReference>
<organism evidence="10 11">
    <name type="scientific">Nitrospira lenta</name>
    <dbReference type="NCBI Taxonomy" id="1436998"/>
    <lineage>
        <taxon>Bacteria</taxon>
        <taxon>Pseudomonadati</taxon>
        <taxon>Nitrospirota</taxon>
        <taxon>Nitrospiria</taxon>
        <taxon>Nitrospirales</taxon>
        <taxon>Nitrospiraceae</taxon>
        <taxon>Nitrospira</taxon>
    </lineage>
</organism>